<dbReference type="InterPro" id="IPR036396">
    <property type="entry name" value="Cyt_P450_sf"/>
</dbReference>
<dbReference type="InterPro" id="IPR002397">
    <property type="entry name" value="Cyt_P450_B"/>
</dbReference>
<dbReference type="Gene3D" id="1.10.630.10">
    <property type="entry name" value="Cytochrome P450"/>
    <property type="match status" value="1"/>
</dbReference>
<dbReference type="EMBL" id="FCNY02000003">
    <property type="protein sequence ID" value="SAL27240.1"/>
    <property type="molecule type" value="Genomic_DNA"/>
</dbReference>
<dbReference type="SUPFAM" id="SSF48264">
    <property type="entry name" value="Cytochrome P450"/>
    <property type="match status" value="1"/>
</dbReference>
<sequence>MTSVPQSGIDLWADDVLVDPYPSYRALRELGEVVYLTHSKLYALTGYDVIKEALADPTRFSSAQGIGFNDGVNQALQGTSLASDPPVHTQLRAALSENLTPRALRGLGEQIKANAQALVARLVKQPSFDAIDDIARRFPIGVVADLVGFQGDARANMLRWGQAAMEVVGPMNQRTAEHFPIAGELYGYCSQITQDALTHGSVGWGVFEAERKGIIPEGAARHIIHQYLGAGLDTTLAAIGNTVALFGRFPEEFAKVREDLSLVPSAFNEVLRYYSPVHVWSRVATQDAEVGGVKIPGGSRIAIILGAGNHDPRHYKDPEVFDVTRNPIDHLSFGYGPHGCAGQGLARMEGAAIIEALATQIKSFRIGDVARVPSNITLSFDTVPVMELEAV</sequence>
<dbReference type="GO" id="GO:0005506">
    <property type="term" value="F:iron ion binding"/>
    <property type="evidence" value="ECO:0007669"/>
    <property type="project" value="InterPro"/>
</dbReference>
<reference evidence="4" key="1">
    <citation type="submission" date="2016-01" db="EMBL/GenBank/DDBJ databases">
        <authorList>
            <person name="Peeters C."/>
        </authorList>
    </citation>
    <scope>NUCLEOTIDE SEQUENCE [LARGE SCALE GENOMIC DNA]</scope>
</reference>
<dbReference type="PANTHER" id="PTHR46696:SF1">
    <property type="entry name" value="CYTOCHROME P450 YJIB-RELATED"/>
    <property type="match status" value="1"/>
</dbReference>
<dbReference type="AlphaFoldDB" id="A0A158G740"/>
<gene>
    <name evidence="3" type="ORF">AWB70_01588</name>
</gene>
<dbReference type="PANTHER" id="PTHR46696">
    <property type="entry name" value="P450, PUTATIVE (EUROFUNG)-RELATED"/>
    <property type="match status" value="1"/>
</dbReference>
<dbReference type="InterPro" id="IPR001128">
    <property type="entry name" value="Cyt_P450"/>
</dbReference>
<keyword evidence="4" id="KW-1185">Reference proteome</keyword>
<protein>
    <submittedName>
        <fullName evidence="3">Cytochrome P450</fullName>
    </submittedName>
</protein>
<keyword evidence="2" id="KW-0503">Monooxygenase</keyword>
<dbReference type="Pfam" id="PF00067">
    <property type="entry name" value="p450"/>
    <property type="match status" value="1"/>
</dbReference>
<dbReference type="Proteomes" id="UP000054740">
    <property type="component" value="Unassembled WGS sequence"/>
</dbReference>
<dbReference type="RefSeq" id="WP_053571288.1">
    <property type="nucleotide sequence ID" value="NZ_FCNY02000003.1"/>
</dbReference>
<evidence type="ECO:0000256" key="2">
    <source>
        <dbReference type="RuleBase" id="RU000461"/>
    </source>
</evidence>
<dbReference type="InterPro" id="IPR017972">
    <property type="entry name" value="Cyt_P450_CS"/>
</dbReference>
<comment type="similarity">
    <text evidence="1 2">Belongs to the cytochrome P450 family.</text>
</comment>
<evidence type="ECO:0000256" key="1">
    <source>
        <dbReference type="ARBA" id="ARBA00010617"/>
    </source>
</evidence>
<keyword evidence="2" id="KW-0349">Heme</keyword>
<accession>A0A158G740</accession>
<proteinExistence type="inferred from homology"/>
<evidence type="ECO:0000313" key="4">
    <source>
        <dbReference type="Proteomes" id="UP000054740"/>
    </source>
</evidence>
<keyword evidence="2" id="KW-0479">Metal-binding</keyword>
<dbReference type="GO" id="GO:0016705">
    <property type="term" value="F:oxidoreductase activity, acting on paired donors, with incorporation or reduction of molecular oxygen"/>
    <property type="evidence" value="ECO:0007669"/>
    <property type="project" value="InterPro"/>
</dbReference>
<dbReference type="GO" id="GO:0004497">
    <property type="term" value="F:monooxygenase activity"/>
    <property type="evidence" value="ECO:0007669"/>
    <property type="project" value="UniProtKB-KW"/>
</dbReference>
<keyword evidence="2" id="KW-0408">Iron</keyword>
<name>A0A158G740_CABCO</name>
<keyword evidence="2" id="KW-0560">Oxidoreductase</keyword>
<dbReference type="PROSITE" id="PS00086">
    <property type="entry name" value="CYTOCHROME_P450"/>
    <property type="match status" value="1"/>
</dbReference>
<dbReference type="GO" id="GO:0020037">
    <property type="term" value="F:heme binding"/>
    <property type="evidence" value="ECO:0007669"/>
    <property type="project" value="InterPro"/>
</dbReference>
<evidence type="ECO:0000313" key="3">
    <source>
        <dbReference type="EMBL" id="SAL27240.1"/>
    </source>
</evidence>
<dbReference type="PRINTS" id="PR00359">
    <property type="entry name" value="BP450"/>
</dbReference>
<organism evidence="3 4">
    <name type="scientific">Caballeronia cordobensis</name>
    <name type="common">Burkholderia cordobensis</name>
    <dbReference type="NCBI Taxonomy" id="1353886"/>
    <lineage>
        <taxon>Bacteria</taxon>
        <taxon>Pseudomonadati</taxon>
        <taxon>Pseudomonadota</taxon>
        <taxon>Betaproteobacteria</taxon>
        <taxon>Burkholderiales</taxon>
        <taxon>Burkholderiaceae</taxon>
        <taxon>Caballeronia</taxon>
    </lineage>
</organism>